<dbReference type="RefSeq" id="WP_074711813.1">
    <property type="nucleotide sequence ID" value="NZ_FNTV01000001.1"/>
</dbReference>
<sequence length="358" mass="38319">MSRTLTATPFRKRGLAAFALIAVLAVSGCSQGSSDAGSANATATASQAEDGAFPVTIKHALGETTIKEEPKRVLVMDSESADTALALGVVPTSISKQTWGGDEQGYFPWTRQAMDKLVDETPETKQFYSESGDLNFEVILDEAPDIILAPYSGFSQEDYARLSEIAPTLPYDNKPWQPSSWQQMTTSIGQALGRPARAAELVTQTEAAVEKVKAGHPEFEGVSFLYGTYLREGETEAAVYGPADPRVKFISDIGLTVAPDVVAGAAKADADSFSFGVSLEKLDTVDADIFIGWASEQSEVDYSLKNPLFSKWSVIAGGKDLWLTDKALSSATQRVSVLGIPWGMDVLVPQLTDTIGKS</sequence>
<accession>A0A1H5LJE0</accession>
<evidence type="ECO:0000256" key="4">
    <source>
        <dbReference type="ARBA" id="ARBA00022729"/>
    </source>
</evidence>
<dbReference type="EMBL" id="FNTV01000001">
    <property type="protein sequence ID" value="SEE76531.1"/>
    <property type="molecule type" value="Genomic_DNA"/>
</dbReference>
<organism evidence="7 8">
    <name type="scientific">Arthrobacter alpinus</name>
    <dbReference type="NCBI Taxonomy" id="656366"/>
    <lineage>
        <taxon>Bacteria</taxon>
        <taxon>Bacillati</taxon>
        <taxon>Actinomycetota</taxon>
        <taxon>Actinomycetes</taxon>
        <taxon>Micrococcales</taxon>
        <taxon>Micrococcaceae</taxon>
        <taxon>Arthrobacter</taxon>
    </lineage>
</organism>
<dbReference type="PANTHER" id="PTHR30532">
    <property type="entry name" value="IRON III DICITRATE-BINDING PERIPLASMIC PROTEIN"/>
    <property type="match status" value="1"/>
</dbReference>
<evidence type="ECO:0000313" key="8">
    <source>
        <dbReference type="Proteomes" id="UP000182725"/>
    </source>
</evidence>
<keyword evidence="3" id="KW-0813">Transport</keyword>
<name>A0A1H5LJE0_9MICC</name>
<evidence type="ECO:0000313" key="7">
    <source>
        <dbReference type="EMBL" id="SEE76531.1"/>
    </source>
</evidence>
<dbReference type="GO" id="GO:0030288">
    <property type="term" value="C:outer membrane-bounded periplasmic space"/>
    <property type="evidence" value="ECO:0007669"/>
    <property type="project" value="TreeGrafter"/>
</dbReference>
<gene>
    <name evidence="7" type="ORF">SAMN04489740_2466</name>
</gene>
<dbReference type="Gene3D" id="3.40.50.1980">
    <property type="entry name" value="Nitrogenase molybdenum iron protein domain"/>
    <property type="match status" value="2"/>
</dbReference>
<dbReference type="Proteomes" id="UP000182725">
    <property type="component" value="Unassembled WGS sequence"/>
</dbReference>
<feature type="domain" description="Fe/B12 periplasmic-binding" evidence="6">
    <location>
        <begin position="72"/>
        <end position="355"/>
    </location>
</feature>
<evidence type="ECO:0000256" key="2">
    <source>
        <dbReference type="ARBA" id="ARBA00008814"/>
    </source>
</evidence>
<proteinExistence type="inferred from homology"/>
<dbReference type="PROSITE" id="PS51257">
    <property type="entry name" value="PROKAR_LIPOPROTEIN"/>
    <property type="match status" value="1"/>
</dbReference>
<feature type="chain" id="PRO_5039474511" evidence="5">
    <location>
        <begin position="33"/>
        <end position="358"/>
    </location>
</feature>
<evidence type="ECO:0000256" key="5">
    <source>
        <dbReference type="SAM" id="SignalP"/>
    </source>
</evidence>
<comment type="similarity">
    <text evidence="2">Belongs to the bacterial solute-binding protein 8 family.</text>
</comment>
<comment type="subcellular location">
    <subcellularLocation>
        <location evidence="1">Cell envelope</location>
    </subcellularLocation>
</comment>
<dbReference type="GO" id="GO:1901678">
    <property type="term" value="P:iron coordination entity transport"/>
    <property type="evidence" value="ECO:0007669"/>
    <property type="project" value="UniProtKB-ARBA"/>
</dbReference>
<dbReference type="PROSITE" id="PS50983">
    <property type="entry name" value="FE_B12_PBP"/>
    <property type="match status" value="1"/>
</dbReference>
<dbReference type="SUPFAM" id="SSF53807">
    <property type="entry name" value="Helical backbone' metal receptor"/>
    <property type="match status" value="1"/>
</dbReference>
<evidence type="ECO:0000256" key="3">
    <source>
        <dbReference type="ARBA" id="ARBA00022448"/>
    </source>
</evidence>
<reference evidence="7 8" key="1">
    <citation type="submission" date="2016-10" db="EMBL/GenBank/DDBJ databases">
        <authorList>
            <person name="de Groot N.N."/>
        </authorList>
    </citation>
    <scope>NUCLEOTIDE SEQUENCE [LARGE SCALE GENOMIC DNA]</scope>
    <source>
        <strain evidence="7 8">DSM 22274</strain>
    </source>
</reference>
<dbReference type="Pfam" id="PF01497">
    <property type="entry name" value="Peripla_BP_2"/>
    <property type="match status" value="1"/>
</dbReference>
<protein>
    <submittedName>
        <fullName evidence="7">Iron complex transport system substrate-binding protein</fullName>
    </submittedName>
</protein>
<dbReference type="InterPro" id="IPR002491">
    <property type="entry name" value="ABC_transptr_periplasmic_BD"/>
</dbReference>
<dbReference type="InterPro" id="IPR051313">
    <property type="entry name" value="Bact_iron-sidero_bind"/>
</dbReference>
<evidence type="ECO:0000259" key="6">
    <source>
        <dbReference type="PROSITE" id="PS50983"/>
    </source>
</evidence>
<evidence type="ECO:0000256" key="1">
    <source>
        <dbReference type="ARBA" id="ARBA00004196"/>
    </source>
</evidence>
<dbReference type="PANTHER" id="PTHR30532:SF24">
    <property type="entry name" value="FERRIC ENTEROBACTIN-BINDING PERIPLASMIC PROTEIN FEPB"/>
    <property type="match status" value="1"/>
</dbReference>
<keyword evidence="4 5" id="KW-0732">Signal</keyword>
<dbReference type="AlphaFoldDB" id="A0A1H5LJE0"/>
<feature type="signal peptide" evidence="5">
    <location>
        <begin position="1"/>
        <end position="32"/>
    </location>
</feature>